<dbReference type="CDD" id="cd06170">
    <property type="entry name" value="LuxR_C_like"/>
    <property type="match status" value="1"/>
</dbReference>
<keyword evidence="1 3" id="KW-0597">Phosphoprotein</keyword>
<dbReference type="InterPro" id="IPR000792">
    <property type="entry name" value="Tscrpt_reg_LuxR_C"/>
</dbReference>
<dbReference type="Pfam" id="PF00072">
    <property type="entry name" value="Response_reg"/>
    <property type="match status" value="1"/>
</dbReference>
<dbReference type="Gene3D" id="3.40.50.2300">
    <property type="match status" value="1"/>
</dbReference>
<dbReference type="Pfam" id="PF00196">
    <property type="entry name" value="GerE"/>
    <property type="match status" value="1"/>
</dbReference>
<dbReference type="PATRIC" id="fig|1246301.3.peg.4589"/>
<dbReference type="Proteomes" id="UP000016223">
    <property type="component" value="Chromosome 1"/>
</dbReference>
<reference evidence="7 8" key="1">
    <citation type="submission" date="2012-10" db="EMBL/GenBank/DDBJ databases">
        <title>Genome sequence of Variovorax paradoxus B4.</title>
        <authorList>
            <person name="Schuldes J."/>
            <person name="Brandt U."/>
            <person name="Hiessl S."/>
            <person name="Wuebbeler J.H."/>
            <person name="Thuermer A."/>
            <person name="Steinbuechel A."/>
            <person name="Daniel R."/>
        </authorList>
    </citation>
    <scope>NUCLEOTIDE SEQUENCE [LARGE SCALE GENOMIC DNA]</scope>
    <source>
        <strain evidence="7 8">B4</strain>
    </source>
</reference>
<proteinExistence type="predicted"/>
<dbReference type="GO" id="GO:0000160">
    <property type="term" value="P:phosphorelay signal transduction system"/>
    <property type="evidence" value="ECO:0007669"/>
    <property type="project" value="InterPro"/>
</dbReference>
<dbReference type="PANTHER" id="PTHR43214:SF43">
    <property type="entry name" value="TWO-COMPONENT RESPONSE REGULATOR"/>
    <property type="match status" value="1"/>
</dbReference>
<dbReference type="GO" id="GO:0003677">
    <property type="term" value="F:DNA binding"/>
    <property type="evidence" value="ECO:0007669"/>
    <property type="project" value="UniProtKB-KW"/>
</dbReference>
<dbReference type="PROSITE" id="PS50110">
    <property type="entry name" value="RESPONSE_REGULATORY"/>
    <property type="match status" value="1"/>
</dbReference>
<dbReference type="SMART" id="SM00421">
    <property type="entry name" value="HTH_LUXR"/>
    <property type="match status" value="1"/>
</dbReference>
<dbReference type="AlphaFoldDB" id="T1XGF0"/>
<feature type="domain" description="Response regulatory" evidence="6">
    <location>
        <begin position="37"/>
        <end position="159"/>
    </location>
</feature>
<evidence type="ECO:0000313" key="7">
    <source>
        <dbReference type="EMBL" id="AGU51618.1"/>
    </source>
</evidence>
<feature type="modified residue" description="4-aspartylphosphate" evidence="3">
    <location>
        <position position="94"/>
    </location>
</feature>
<feature type="domain" description="HTH luxR-type" evidence="5">
    <location>
        <begin position="186"/>
        <end position="248"/>
    </location>
</feature>
<gene>
    <name evidence="7" type="ORF">VAPA_1c45500</name>
</gene>
<evidence type="ECO:0000256" key="3">
    <source>
        <dbReference type="PROSITE-ProRule" id="PRU00169"/>
    </source>
</evidence>
<name>T1XGF0_VARPD</name>
<dbReference type="PANTHER" id="PTHR43214">
    <property type="entry name" value="TWO-COMPONENT RESPONSE REGULATOR"/>
    <property type="match status" value="1"/>
</dbReference>
<dbReference type="CDD" id="cd17535">
    <property type="entry name" value="REC_NarL-like"/>
    <property type="match status" value="1"/>
</dbReference>
<accession>T1XGF0</accession>
<dbReference type="HOGENOM" id="CLU_000445_90_8_4"/>
<dbReference type="GO" id="GO:0006355">
    <property type="term" value="P:regulation of DNA-templated transcription"/>
    <property type="evidence" value="ECO:0007669"/>
    <property type="project" value="InterPro"/>
</dbReference>
<evidence type="ECO:0000256" key="4">
    <source>
        <dbReference type="SAM" id="MobiDB-lite"/>
    </source>
</evidence>
<dbReference type="InterPro" id="IPR016032">
    <property type="entry name" value="Sig_transdc_resp-reg_C-effctor"/>
</dbReference>
<dbReference type="KEGG" id="vpd:VAPA_1c45500"/>
<protein>
    <submittedName>
        <fullName evidence="7">Two component transcriptional regulator, LuxR family</fullName>
    </submittedName>
</protein>
<dbReference type="InterPro" id="IPR039420">
    <property type="entry name" value="WalR-like"/>
</dbReference>
<dbReference type="PRINTS" id="PR00038">
    <property type="entry name" value="HTHLUXR"/>
</dbReference>
<evidence type="ECO:0000313" key="8">
    <source>
        <dbReference type="Proteomes" id="UP000016223"/>
    </source>
</evidence>
<dbReference type="EMBL" id="CP003911">
    <property type="protein sequence ID" value="AGU51618.1"/>
    <property type="molecule type" value="Genomic_DNA"/>
</dbReference>
<evidence type="ECO:0000256" key="1">
    <source>
        <dbReference type="ARBA" id="ARBA00022553"/>
    </source>
</evidence>
<keyword evidence="2" id="KW-0238">DNA-binding</keyword>
<organism evidence="7 8">
    <name type="scientific">Variovorax paradoxus B4</name>
    <dbReference type="NCBI Taxonomy" id="1246301"/>
    <lineage>
        <taxon>Bacteria</taxon>
        <taxon>Pseudomonadati</taxon>
        <taxon>Pseudomonadota</taxon>
        <taxon>Betaproteobacteria</taxon>
        <taxon>Burkholderiales</taxon>
        <taxon>Comamonadaceae</taxon>
        <taxon>Variovorax</taxon>
    </lineage>
</organism>
<evidence type="ECO:0000256" key="2">
    <source>
        <dbReference type="ARBA" id="ARBA00023125"/>
    </source>
</evidence>
<dbReference type="InterPro" id="IPR001789">
    <property type="entry name" value="Sig_transdc_resp-reg_receiver"/>
</dbReference>
<dbReference type="SUPFAM" id="SSF52172">
    <property type="entry name" value="CheY-like"/>
    <property type="match status" value="1"/>
</dbReference>
<evidence type="ECO:0000259" key="5">
    <source>
        <dbReference type="PROSITE" id="PS50043"/>
    </source>
</evidence>
<dbReference type="InterPro" id="IPR011006">
    <property type="entry name" value="CheY-like_superfamily"/>
</dbReference>
<dbReference type="SUPFAM" id="SSF46894">
    <property type="entry name" value="C-terminal effector domain of the bipartite response regulators"/>
    <property type="match status" value="1"/>
</dbReference>
<evidence type="ECO:0000259" key="6">
    <source>
        <dbReference type="PROSITE" id="PS50110"/>
    </source>
</evidence>
<dbReference type="SMART" id="SM00448">
    <property type="entry name" value="REC"/>
    <property type="match status" value="1"/>
</dbReference>
<dbReference type="InterPro" id="IPR058245">
    <property type="entry name" value="NreC/VraR/RcsB-like_REC"/>
</dbReference>
<dbReference type="PROSITE" id="PS50043">
    <property type="entry name" value="HTH_LUXR_2"/>
    <property type="match status" value="1"/>
</dbReference>
<sequence>MRRSGIAKIDRVASLESSSNPPPPPTLEGGIPAHPGAILVVDDHDLLRLGVRALVQAQSASTGASIEVFEAGSVADALALYAKHRESIRLVLLDLALPDTHGLSGLAEFRLRYPSARIVVLSGTGSTSLAQGAVALGASAFLPKSADLKEVVGFIRACGLLEPGASGISPPATVPKALGGYAESAQASAWQELTPRQMQVLQWVLEGKANKEIAQLANLSEGTVKNHVSTILLLFGVRSRAQLISSLR</sequence>
<feature type="region of interest" description="Disordered" evidence="4">
    <location>
        <begin position="1"/>
        <end position="31"/>
    </location>
</feature>